<evidence type="ECO:0000313" key="10">
    <source>
        <dbReference type="Proteomes" id="UP000683291"/>
    </source>
</evidence>
<feature type="domain" description="Flagellar basal-body/hook protein C-terminal" evidence="7">
    <location>
        <begin position="442"/>
        <end position="479"/>
    </location>
</feature>
<dbReference type="PANTHER" id="PTHR30033">
    <property type="entry name" value="FLAGELLAR HOOK-ASSOCIATED PROTEIN 1"/>
    <property type="match status" value="1"/>
</dbReference>
<keyword evidence="9" id="KW-0282">Flagellum</keyword>
<comment type="subcellular location">
    <subcellularLocation>
        <location evidence="1">Bacterial flagellum</location>
    </subcellularLocation>
    <subcellularLocation>
        <location evidence="2">Secreted</location>
    </subcellularLocation>
</comment>
<evidence type="ECO:0000256" key="1">
    <source>
        <dbReference type="ARBA" id="ARBA00004365"/>
    </source>
</evidence>
<proteinExistence type="inferred from homology"/>
<accession>A0A975JD88</accession>
<dbReference type="NCBIfam" id="TIGR02492">
    <property type="entry name" value="flgK_ends"/>
    <property type="match status" value="1"/>
</dbReference>
<dbReference type="SUPFAM" id="SSF64518">
    <property type="entry name" value="Phase 1 flagellin"/>
    <property type="match status" value="1"/>
</dbReference>
<comment type="similarity">
    <text evidence="3">Belongs to the flagella basal body rod proteins family.</text>
</comment>
<evidence type="ECO:0000256" key="4">
    <source>
        <dbReference type="ARBA" id="ARBA00016244"/>
    </source>
</evidence>
<evidence type="ECO:0000256" key="3">
    <source>
        <dbReference type="ARBA" id="ARBA00009677"/>
    </source>
</evidence>
<keyword evidence="9" id="KW-0966">Cell projection</keyword>
<evidence type="ECO:0000259" key="8">
    <source>
        <dbReference type="Pfam" id="PF22638"/>
    </source>
</evidence>
<keyword evidence="9" id="KW-0969">Cilium</keyword>
<dbReference type="KEGG" id="sual:KDD17_15665"/>
<keyword evidence="10" id="KW-1185">Reference proteome</keyword>
<dbReference type="InterPro" id="IPR002371">
    <property type="entry name" value="FlgK"/>
</dbReference>
<dbReference type="GO" id="GO:0005576">
    <property type="term" value="C:extracellular region"/>
    <property type="evidence" value="ECO:0007669"/>
    <property type="project" value="UniProtKB-SubCell"/>
</dbReference>
<gene>
    <name evidence="9" type="primary">flgK</name>
    <name evidence="9" type="ORF">KDD17_15665</name>
</gene>
<feature type="domain" description="Flagellar hook-associated protein FlgK helical" evidence="8">
    <location>
        <begin position="89"/>
        <end position="306"/>
    </location>
</feature>
<dbReference type="Pfam" id="PF06429">
    <property type="entry name" value="Flg_bbr_C"/>
    <property type="match status" value="1"/>
</dbReference>
<dbReference type="Pfam" id="PF22638">
    <property type="entry name" value="FlgK_D1"/>
    <property type="match status" value="1"/>
</dbReference>
<evidence type="ECO:0000256" key="5">
    <source>
        <dbReference type="ARBA" id="ARBA00022525"/>
    </source>
</evidence>
<name>A0A975JD88_9RHOB</name>
<dbReference type="GO" id="GO:0009424">
    <property type="term" value="C:bacterial-type flagellum hook"/>
    <property type="evidence" value="ECO:0007669"/>
    <property type="project" value="InterPro"/>
</dbReference>
<dbReference type="AlphaFoldDB" id="A0A975JD88"/>
<dbReference type="EMBL" id="CP073581">
    <property type="protein sequence ID" value="QUJ76313.1"/>
    <property type="molecule type" value="Genomic_DNA"/>
</dbReference>
<dbReference type="Proteomes" id="UP000683291">
    <property type="component" value="Chromosome 1"/>
</dbReference>
<dbReference type="InterPro" id="IPR053927">
    <property type="entry name" value="FlgK_helical"/>
</dbReference>
<keyword evidence="5" id="KW-0964">Secreted</keyword>
<sequence>MSISGAMSAALSGLRAAAQGSELVSNNIANALTPSYAQRSLATTTQANGLNGVRILGINRNVDAGLLADLRLAEAGQGNAQAPVDFLKKVEDLVGLAGDPDGLGGRLASFEAGLISAASRPDAVERLMGTVSDAAAVVRGITNASAAIQDARGDADRTIADQVEKLNTSLAQVQKLNGMIRGGISRDSGTAALEDQRQQVLSEISQIVPIRVMQRDFGDIAIYSEGGAVLLDITAAEIGFDRSPIVTAYQTIDTGTLSGLTLNDQPLRLSALGGGSLEAQFTVRDELGVTAQTQLDAFARDLVERFQDPGVDPTLGVGDAGLFTDSGAAFDPADEVGLATRLTLNAAVDPSQGGEVWRLRDGIGAASPGAVGDGSLLDALQTALTDPRIPASGNFGVSARGSLDLMSQFSGLLAADRASAEQTLSFASSRLSAVTEQQLAQGVDTDQELQNLLILEKAYAANARVIQAADDMLETLVRL</sequence>
<evidence type="ECO:0000259" key="7">
    <source>
        <dbReference type="Pfam" id="PF06429"/>
    </source>
</evidence>
<reference evidence="9" key="1">
    <citation type="submission" date="2021-04" db="EMBL/GenBank/DDBJ databases">
        <title>Complete genome sequence for Sulfitobacter sp. strain JK7-1.</title>
        <authorList>
            <person name="Park S.-J."/>
        </authorList>
    </citation>
    <scope>NUCLEOTIDE SEQUENCE</scope>
    <source>
        <strain evidence="9">JK7-1</strain>
    </source>
</reference>
<keyword evidence="6" id="KW-0975">Bacterial flagellum</keyword>
<dbReference type="GO" id="GO:0005198">
    <property type="term" value="F:structural molecule activity"/>
    <property type="evidence" value="ECO:0007669"/>
    <property type="project" value="InterPro"/>
</dbReference>
<dbReference type="GO" id="GO:0044780">
    <property type="term" value="P:bacterial-type flagellum assembly"/>
    <property type="evidence" value="ECO:0007669"/>
    <property type="project" value="InterPro"/>
</dbReference>
<dbReference type="InterPro" id="IPR010930">
    <property type="entry name" value="Flg_bb/hook_C_dom"/>
</dbReference>
<evidence type="ECO:0000313" key="9">
    <source>
        <dbReference type="EMBL" id="QUJ76313.1"/>
    </source>
</evidence>
<dbReference type="PANTHER" id="PTHR30033:SF1">
    <property type="entry name" value="FLAGELLAR HOOK-ASSOCIATED PROTEIN 1"/>
    <property type="match status" value="1"/>
</dbReference>
<evidence type="ECO:0000256" key="6">
    <source>
        <dbReference type="ARBA" id="ARBA00023143"/>
    </source>
</evidence>
<organism evidence="9 10">
    <name type="scientific">Sulfitobacter albidus</name>
    <dbReference type="NCBI Taxonomy" id="2829501"/>
    <lineage>
        <taxon>Bacteria</taxon>
        <taxon>Pseudomonadati</taxon>
        <taxon>Pseudomonadota</taxon>
        <taxon>Alphaproteobacteria</taxon>
        <taxon>Rhodobacterales</taxon>
        <taxon>Roseobacteraceae</taxon>
        <taxon>Sulfitobacter</taxon>
    </lineage>
</organism>
<evidence type="ECO:0000256" key="2">
    <source>
        <dbReference type="ARBA" id="ARBA00004613"/>
    </source>
</evidence>
<protein>
    <recommendedName>
        <fullName evidence="4">Flagellar hook-associated protein 1</fullName>
    </recommendedName>
</protein>